<dbReference type="AlphaFoldDB" id="A4X557"/>
<reference evidence="3" key="1">
    <citation type="journal article" date="2007" name="Proc. Natl. Acad. Sci. U.S.A.">
        <title>Genome sequencing reveals complex secondary metabolome in the marine actinomycete Salinispora tropica.</title>
        <authorList>
            <person name="Udwary D.W."/>
            <person name="Zeigler L."/>
            <person name="Asolkar R.N."/>
            <person name="Singan V."/>
            <person name="Lapidus A."/>
            <person name="Fenical W."/>
            <person name="Jensen P.R."/>
            <person name="Moore B.S."/>
        </authorList>
    </citation>
    <scope>NUCLEOTIDE SEQUENCE [LARGE SCALE GENOMIC DNA]</scope>
    <source>
        <strain evidence="3">ATCC BAA-916 / DSM 44818 / CNB-440</strain>
    </source>
</reference>
<protein>
    <recommendedName>
        <fullName evidence="1">Zinc finger CGNR domain-containing protein</fullName>
    </recommendedName>
</protein>
<dbReference type="InterPro" id="IPR023286">
    <property type="entry name" value="ABATE_dom_sf"/>
</dbReference>
<feature type="domain" description="Zinc finger CGNR" evidence="1">
    <location>
        <begin position="134"/>
        <end position="177"/>
    </location>
</feature>
<dbReference type="HOGENOM" id="CLU_087298_0_0_11"/>
<dbReference type="PANTHER" id="PTHR35525:SF3">
    <property type="entry name" value="BLL6575 PROTEIN"/>
    <property type="match status" value="1"/>
</dbReference>
<dbReference type="KEGG" id="stp:Strop_1541"/>
<evidence type="ECO:0000259" key="1">
    <source>
        <dbReference type="Pfam" id="PF11706"/>
    </source>
</evidence>
<sequence>MEYPRDLDLVVAFGDSVDPESGRDDLGSPARLGHWLTVHGFPQSSGVPSAAELDLAVQLRTALRNELQARHDSDETGIRRARAHLESLAARIPLRASFSGHTAQLVSVHDGVAEMLANVLSAIVRAEQDGTWRRIKICHEETCGEVFHDRSKNASKTWCSMNVCGNRNKTRSYRDRRRKDTRPAVE</sequence>
<evidence type="ECO:0000313" key="2">
    <source>
        <dbReference type="EMBL" id="ABP54007.1"/>
    </source>
</evidence>
<proteinExistence type="predicted"/>
<dbReference type="InterPro" id="IPR010852">
    <property type="entry name" value="ABATE"/>
</dbReference>
<accession>A4X557</accession>
<dbReference type="Pfam" id="PF07336">
    <property type="entry name" value="ABATE"/>
    <property type="match status" value="1"/>
</dbReference>
<dbReference type="eggNOG" id="COG5516">
    <property type="taxonomic scope" value="Bacteria"/>
</dbReference>
<dbReference type="Pfam" id="PF11706">
    <property type="entry name" value="zf-CGNR"/>
    <property type="match status" value="1"/>
</dbReference>
<organism evidence="2 3">
    <name type="scientific">Salinispora tropica (strain ATCC BAA-916 / DSM 44818 / JCM 13857 / NBRC 105044 / CNB-440)</name>
    <dbReference type="NCBI Taxonomy" id="369723"/>
    <lineage>
        <taxon>Bacteria</taxon>
        <taxon>Bacillati</taxon>
        <taxon>Actinomycetota</taxon>
        <taxon>Actinomycetes</taxon>
        <taxon>Micromonosporales</taxon>
        <taxon>Micromonosporaceae</taxon>
        <taxon>Salinispora</taxon>
    </lineage>
</organism>
<dbReference type="STRING" id="369723.Strop_1541"/>
<keyword evidence="3" id="KW-1185">Reference proteome</keyword>
<dbReference type="EMBL" id="CP000667">
    <property type="protein sequence ID" value="ABP54007.1"/>
    <property type="molecule type" value="Genomic_DNA"/>
</dbReference>
<evidence type="ECO:0000313" key="3">
    <source>
        <dbReference type="Proteomes" id="UP000000235"/>
    </source>
</evidence>
<dbReference type="PANTHER" id="PTHR35525">
    <property type="entry name" value="BLL6575 PROTEIN"/>
    <property type="match status" value="1"/>
</dbReference>
<dbReference type="Proteomes" id="UP000000235">
    <property type="component" value="Chromosome"/>
</dbReference>
<dbReference type="InterPro" id="IPR021005">
    <property type="entry name" value="Znf_CGNR"/>
</dbReference>
<gene>
    <name evidence="2" type="ordered locus">Strop_1541</name>
</gene>
<dbReference type="Gene3D" id="1.10.3300.10">
    <property type="entry name" value="Jann2411-like domain"/>
    <property type="match status" value="1"/>
</dbReference>
<name>A4X557_SALTO</name>
<dbReference type="RefSeq" id="WP_011905439.1">
    <property type="nucleotide sequence ID" value="NC_009380.1"/>
</dbReference>
<dbReference type="SUPFAM" id="SSF160904">
    <property type="entry name" value="Jann2411-like"/>
    <property type="match status" value="1"/>
</dbReference>